<dbReference type="EMBL" id="LAZR01026570">
    <property type="protein sequence ID" value="KKL68315.1"/>
    <property type="molecule type" value="Genomic_DNA"/>
</dbReference>
<organism evidence="1">
    <name type="scientific">marine sediment metagenome</name>
    <dbReference type="NCBI Taxonomy" id="412755"/>
    <lineage>
        <taxon>unclassified sequences</taxon>
        <taxon>metagenomes</taxon>
        <taxon>ecological metagenomes</taxon>
    </lineage>
</organism>
<reference evidence="1" key="1">
    <citation type="journal article" date="2015" name="Nature">
        <title>Complex archaea that bridge the gap between prokaryotes and eukaryotes.</title>
        <authorList>
            <person name="Spang A."/>
            <person name="Saw J.H."/>
            <person name="Jorgensen S.L."/>
            <person name="Zaremba-Niedzwiedzka K."/>
            <person name="Martijn J."/>
            <person name="Lind A.E."/>
            <person name="van Eijk R."/>
            <person name="Schleper C."/>
            <person name="Guy L."/>
            <person name="Ettema T.J."/>
        </authorList>
    </citation>
    <scope>NUCLEOTIDE SEQUENCE</scope>
</reference>
<name>A0A0F9GFW9_9ZZZZ</name>
<gene>
    <name evidence="1" type="ORF">LCGC14_2126280</name>
</gene>
<protein>
    <submittedName>
        <fullName evidence="1">Uncharacterized protein</fullName>
    </submittedName>
</protein>
<proteinExistence type="predicted"/>
<comment type="caution">
    <text evidence="1">The sequence shown here is derived from an EMBL/GenBank/DDBJ whole genome shotgun (WGS) entry which is preliminary data.</text>
</comment>
<sequence length="58" mass="6705">MDCDHEASEKNGYRRNIWGDVITTMVCKKCHVLLDYYPQYPGDGVGERVRDATRKEAI</sequence>
<dbReference type="AlphaFoldDB" id="A0A0F9GFW9"/>
<accession>A0A0F9GFW9</accession>
<evidence type="ECO:0000313" key="1">
    <source>
        <dbReference type="EMBL" id="KKL68315.1"/>
    </source>
</evidence>